<name>A0ABU2V838_9ACTN</name>
<protein>
    <submittedName>
        <fullName evidence="1">Uncharacterized protein</fullName>
    </submittedName>
</protein>
<gene>
    <name evidence="1" type="ORF">RNB18_16280</name>
</gene>
<dbReference type="EMBL" id="JAVREZ010000005">
    <property type="protein sequence ID" value="MDT0481732.1"/>
    <property type="molecule type" value="Genomic_DNA"/>
</dbReference>
<reference evidence="2" key="1">
    <citation type="submission" date="2023-07" db="EMBL/GenBank/DDBJ databases">
        <title>30 novel species of actinomycetes from the DSMZ collection.</title>
        <authorList>
            <person name="Nouioui I."/>
        </authorList>
    </citation>
    <scope>NUCLEOTIDE SEQUENCE [LARGE SCALE GENOMIC DNA]</scope>
    <source>
        <strain evidence="2">DSM 41640</strain>
    </source>
</reference>
<comment type="caution">
    <text evidence="1">The sequence shown here is derived from an EMBL/GenBank/DDBJ whole genome shotgun (WGS) entry which is preliminary data.</text>
</comment>
<evidence type="ECO:0000313" key="2">
    <source>
        <dbReference type="Proteomes" id="UP001183824"/>
    </source>
</evidence>
<organism evidence="1 2">
    <name type="scientific">Streptomyces doebereineriae</name>
    <dbReference type="NCBI Taxonomy" id="3075528"/>
    <lineage>
        <taxon>Bacteria</taxon>
        <taxon>Bacillati</taxon>
        <taxon>Actinomycetota</taxon>
        <taxon>Actinomycetes</taxon>
        <taxon>Kitasatosporales</taxon>
        <taxon>Streptomycetaceae</taxon>
        <taxon>Streptomyces</taxon>
    </lineage>
</organism>
<dbReference type="Proteomes" id="UP001183824">
    <property type="component" value="Unassembled WGS sequence"/>
</dbReference>
<accession>A0ABU2V838</accession>
<keyword evidence="2" id="KW-1185">Reference proteome</keyword>
<evidence type="ECO:0000313" key="1">
    <source>
        <dbReference type="EMBL" id="MDT0481732.1"/>
    </source>
</evidence>
<sequence>MKAAQLVASQAPAGVVIGWAAHQAGDQLVCADLQGLNRLVELLYVLQGLLAVVCQVRVQVGGTGRSFLAGSFQRVVQLLGGLATAEFVAVEVEYEPVQIYAGEVVGDRFDRSSLLSDEQRPLALG</sequence>
<proteinExistence type="predicted"/>